<dbReference type="VEuPathDB" id="TriTrypDB:TRSC58_06126"/>
<comment type="subcellular location">
    <subcellularLocation>
        <location evidence="1">Nucleus</location>
    </subcellularLocation>
</comment>
<dbReference type="AlphaFoldDB" id="A0A422N5D3"/>
<keyword evidence="4" id="KW-0226">DNA condensation</keyword>
<evidence type="ECO:0000313" key="9">
    <source>
        <dbReference type="EMBL" id="RNF00675.1"/>
    </source>
</evidence>
<proteinExistence type="predicted"/>
<evidence type="ECO:0000256" key="3">
    <source>
        <dbReference type="ARBA" id="ARBA00022776"/>
    </source>
</evidence>
<evidence type="ECO:0000256" key="6">
    <source>
        <dbReference type="ARBA" id="ARBA00023306"/>
    </source>
</evidence>
<comment type="caution">
    <text evidence="9">The sequence shown here is derived from an EMBL/GenBank/DDBJ whole genome shotgun (WGS) entry which is preliminary data.</text>
</comment>
<dbReference type="PANTHER" id="PTHR14222">
    <property type="entry name" value="CONDENSIN"/>
    <property type="match status" value="1"/>
</dbReference>
<dbReference type="GO" id="GO:0005634">
    <property type="term" value="C:nucleus"/>
    <property type="evidence" value="ECO:0007669"/>
    <property type="project" value="UniProtKB-SubCell"/>
</dbReference>
<feature type="region of interest" description="Disordered" evidence="7">
    <location>
        <begin position="1220"/>
        <end position="1247"/>
    </location>
</feature>
<keyword evidence="5" id="KW-0539">Nucleus</keyword>
<dbReference type="RefSeq" id="XP_029235902.1">
    <property type="nucleotide sequence ID" value="XM_029384312.1"/>
</dbReference>
<gene>
    <name evidence="9" type="ORF">TraAM80_07522</name>
</gene>
<dbReference type="GO" id="GO:0000796">
    <property type="term" value="C:condensin complex"/>
    <property type="evidence" value="ECO:0007669"/>
    <property type="project" value="TreeGrafter"/>
</dbReference>
<dbReference type="GO" id="GO:0042393">
    <property type="term" value="F:histone binding"/>
    <property type="evidence" value="ECO:0007669"/>
    <property type="project" value="TreeGrafter"/>
</dbReference>
<accession>A0A422N5D3</accession>
<evidence type="ECO:0000256" key="7">
    <source>
        <dbReference type="SAM" id="MobiDB-lite"/>
    </source>
</evidence>
<dbReference type="OMA" id="CPLEKLW"/>
<dbReference type="SUPFAM" id="SSF48371">
    <property type="entry name" value="ARM repeat"/>
    <property type="match status" value="1"/>
</dbReference>
<evidence type="ECO:0000256" key="5">
    <source>
        <dbReference type="ARBA" id="ARBA00023242"/>
    </source>
</evidence>
<feature type="domain" description="Condensin complex subunit 1 C-terminal" evidence="8">
    <location>
        <begin position="983"/>
        <end position="1132"/>
    </location>
</feature>
<dbReference type="InterPro" id="IPR026971">
    <property type="entry name" value="CND1/NCAPD3"/>
</dbReference>
<dbReference type="GO" id="GO:0007076">
    <property type="term" value="P:mitotic chromosome condensation"/>
    <property type="evidence" value="ECO:0007669"/>
    <property type="project" value="InterPro"/>
</dbReference>
<organism evidence="9 10">
    <name type="scientific">Trypanosoma rangeli</name>
    <dbReference type="NCBI Taxonomy" id="5698"/>
    <lineage>
        <taxon>Eukaryota</taxon>
        <taxon>Discoba</taxon>
        <taxon>Euglenozoa</taxon>
        <taxon>Kinetoplastea</taxon>
        <taxon>Metakinetoplastina</taxon>
        <taxon>Trypanosomatida</taxon>
        <taxon>Trypanosomatidae</taxon>
        <taxon>Trypanosoma</taxon>
        <taxon>Herpetosoma</taxon>
    </lineage>
</organism>
<evidence type="ECO:0000313" key="10">
    <source>
        <dbReference type="Proteomes" id="UP000283634"/>
    </source>
</evidence>
<dbReference type="GO" id="GO:0000779">
    <property type="term" value="C:condensed chromosome, centromeric region"/>
    <property type="evidence" value="ECO:0007669"/>
    <property type="project" value="TreeGrafter"/>
</dbReference>
<evidence type="ECO:0000256" key="4">
    <source>
        <dbReference type="ARBA" id="ARBA00023067"/>
    </source>
</evidence>
<sequence>MTDVLEFFVPSHACDLEDLEKTGPNQYHVGEPCEFDVHPRQQVDDLTRLFDCLHREKSPTSLFSKPELFTTLFSYIKAIESPGTNQPVIKEARHKICHEVSERLKKLLQICLTYFRKKNDSNVNDALLVCLRSTVKMYVFILCNILLSSAPILEDDENLSYSSQRSIRKRKRAKSEQDTGIGEDCSGVDQDGRELALTALIDVCSPDLSTLWGSHIEENMLNLMLRMVLHMITQKANVQNDAHPVSGALAVLLLRVCGHIMSHGSVEPCDFILPMIELALKTESASQFLTRFVSEAESGDISNDSTNNIVIALIEGMAVAALHDVSGDAGAAKNMALFFSEVAKRCVSVTARMADVIVQTIHSESYEIRKSVVTCITEMIIQKYTGPMPSTENAEETKDKYLSEILFRIMDCNPFVRNHTIHMWERLVEARAVPKRFHLAVTNAILGRLEDRNYLVRDSALHVIASILRKNWFGHVLSSSLVRDKLEESRIAAANMFDSDEVYKRGLEELKSTCRPVEAQASDFVCDSEETITDVVQLSEEQNSMLNRVIFYEKALEFAELIKKALGHATTLLDSQTERDAIEAIKLIVACNEYRIEGSEKAFLRVLVMIFEGEIKIQCSVRDAFVEVVFSAYARTSTSSLVRNTASAHKLIGFLRGATEGDVSAVDRVFALMKCNPSFSRLISGQFMDAVWGIADGSLDHDVSITDRRTAMRLFGLLCKHDWRELSARKESIVDFLRSDAIKDNVLLAYCLTSLASECQNPHYQPIPVKIEPSEHVILNQLVIHLCRRTSTLSSWLILADAAVNAVHSLCESPVLIYNYVLDYIGCRIDSDSNSLTQLFFLLGRTALKQLVAVDCAERQQLKRVDTEAISQKPLSDITSNSNADVMHKELGLGSHEYKRHAIQELAQRRKNAIMSEGSVWHRYSKYVVTACQEKPERFEDRILERVCAVMALSELMVVSDVFCEQNLDLLFAIVSEKRESWVVKTNSVIALGDLACVHPNLLAPYLKVPTTGFFKLLNDDDLRVRAVTIQVCSHLVLGEMLRIRDHLYTIVKLVADPDEAIANNALLFVQNLAMKEKEKTGNLIPPLVAQLSQSIPPDRFQVAMRSLLERVEGDKPTESLIERLCQRFEPYSERGKRKRQMARNLAFCLNELTYATERSIKKITSEACYGQYKQWLRDEVVLDYFKNIAGKAKRVGQRIGNERRDKAAIEEWEARMQAESRGLEAGYEETRSVASNRDTEEAEATP</sequence>
<feature type="region of interest" description="Disordered" evidence="7">
    <location>
        <begin position="164"/>
        <end position="186"/>
    </location>
</feature>
<reference evidence="9 10" key="1">
    <citation type="journal article" date="2018" name="BMC Genomics">
        <title>Genomic comparison of Trypanosoma conorhini and Trypanosoma rangeli to Trypanosoma cruzi strains of high and low virulence.</title>
        <authorList>
            <person name="Bradwell K.R."/>
            <person name="Koparde V.N."/>
            <person name="Matveyev A.V."/>
            <person name="Serrano M.G."/>
            <person name="Alves J.M."/>
            <person name="Parikh H."/>
            <person name="Huang B."/>
            <person name="Lee V."/>
            <person name="Espinosa-Alvarez O."/>
            <person name="Ortiz P.A."/>
            <person name="Costa-Martins A.G."/>
            <person name="Teixeira M.M."/>
            <person name="Buck G.A."/>
        </authorList>
    </citation>
    <scope>NUCLEOTIDE SEQUENCE [LARGE SCALE GENOMIC DNA]</scope>
    <source>
        <strain evidence="9 10">AM80</strain>
    </source>
</reference>
<keyword evidence="10" id="KW-1185">Reference proteome</keyword>
<dbReference type="EMBL" id="MKGL01000313">
    <property type="protein sequence ID" value="RNF00675.1"/>
    <property type="molecule type" value="Genomic_DNA"/>
</dbReference>
<evidence type="ECO:0000256" key="2">
    <source>
        <dbReference type="ARBA" id="ARBA00022618"/>
    </source>
</evidence>
<dbReference type="Proteomes" id="UP000283634">
    <property type="component" value="Unassembled WGS sequence"/>
</dbReference>
<dbReference type="OrthoDB" id="436262at2759"/>
<dbReference type="Pfam" id="PF12717">
    <property type="entry name" value="Cnd1"/>
    <property type="match status" value="1"/>
</dbReference>
<dbReference type="GeneID" id="40331455"/>
<keyword evidence="3" id="KW-0498">Mitosis</keyword>
<keyword evidence="6" id="KW-0131">Cell cycle</keyword>
<evidence type="ECO:0000259" key="8">
    <source>
        <dbReference type="Pfam" id="PF12717"/>
    </source>
</evidence>
<dbReference type="InterPro" id="IPR032682">
    <property type="entry name" value="Cnd1_C"/>
</dbReference>
<evidence type="ECO:0000256" key="1">
    <source>
        <dbReference type="ARBA" id="ARBA00004123"/>
    </source>
</evidence>
<name>A0A422N5D3_TRYRA</name>
<dbReference type="InterPro" id="IPR011989">
    <property type="entry name" value="ARM-like"/>
</dbReference>
<dbReference type="GO" id="GO:0010032">
    <property type="term" value="P:meiotic chromosome condensation"/>
    <property type="evidence" value="ECO:0007669"/>
    <property type="project" value="TreeGrafter"/>
</dbReference>
<dbReference type="PANTHER" id="PTHR14222:SF2">
    <property type="entry name" value="CONDENSIN COMPLEX SUBUNIT 1"/>
    <property type="match status" value="1"/>
</dbReference>
<protein>
    <submittedName>
        <fullName evidence="9">Putative condensin subunit 1</fullName>
    </submittedName>
</protein>
<dbReference type="Gene3D" id="1.25.10.10">
    <property type="entry name" value="Leucine-rich Repeat Variant"/>
    <property type="match status" value="2"/>
</dbReference>
<dbReference type="InterPro" id="IPR016024">
    <property type="entry name" value="ARM-type_fold"/>
</dbReference>
<keyword evidence="2" id="KW-0132">Cell division</keyword>
<dbReference type="GO" id="GO:0051301">
    <property type="term" value="P:cell division"/>
    <property type="evidence" value="ECO:0007669"/>
    <property type="project" value="UniProtKB-KW"/>
</dbReference>